<name>A0ABN7XPD2_GIGMA</name>
<accession>A0ABN7XPD2</accession>
<sequence length="50" mass="5774">MTMLEQQSNQNQDQKMKLVPISTIDQAHDFAIFEFHDADNELTPKSSHIT</sequence>
<organism evidence="1 2">
    <name type="scientific">Gigaspora margarita</name>
    <dbReference type="NCBI Taxonomy" id="4874"/>
    <lineage>
        <taxon>Eukaryota</taxon>
        <taxon>Fungi</taxon>
        <taxon>Fungi incertae sedis</taxon>
        <taxon>Mucoromycota</taxon>
        <taxon>Glomeromycotina</taxon>
        <taxon>Glomeromycetes</taxon>
        <taxon>Diversisporales</taxon>
        <taxon>Gigasporaceae</taxon>
        <taxon>Gigaspora</taxon>
    </lineage>
</organism>
<reference evidence="1 2" key="1">
    <citation type="submission" date="2021-06" db="EMBL/GenBank/DDBJ databases">
        <authorList>
            <person name="Kallberg Y."/>
            <person name="Tangrot J."/>
            <person name="Rosling A."/>
        </authorList>
    </citation>
    <scope>NUCLEOTIDE SEQUENCE [LARGE SCALE GENOMIC DNA]</scope>
    <source>
        <strain evidence="1 2">120-4 pot B 10/14</strain>
    </source>
</reference>
<dbReference type="EMBL" id="CAJVQB010154709">
    <property type="protein sequence ID" value="CAG8855939.1"/>
    <property type="molecule type" value="Genomic_DNA"/>
</dbReference>
<comment type="caution">
    <text evidence="1">The sequence shown here is derived from an EMBL/GenBank/DDBJ whole genome shotgun (WGS) entry which is preliminary data.</text>
</comment>
<feature type="non-terminal residue" evidence="1">
    <location>
        <position position="50"/>
    </location>
</feature>
<keyword evidence="2" id="KW-1185">Reference proteome</keyword>
<dbReference type="Proteomes" id="UP000789901">
    <property type="component" value="Unassembled WGS sequence"/>
</dbReference>
<gene>
    <name evidence="1" type="ORF">GMARGA_LOCUS44760</name>
</gene>
<proteinExistence type="predicted"/>
<evidence type="ECO:0000313" key="2">
    <source>
        <dbReference type="Proteomes" id="UP000789901"/>
    </source>
</evidence>
<evidence type="ECO:0000313" key="1">
    <source>
        <dbReference type="EMBL" id="CAG8855939.1"/>
    </source>
</evidence>
<protein>
    <submittedName>
        <fullName evidence="1">244_t:CDS:1</fullName>
    </submittedName>
</protein>